<feature type="domain" description="HpcH/HpaI aldolase/citrate lyase" evidence="7">
    <location>
        <begin position="10"/>
        <end position="234"/>
    </location>
</feature>
<evidence type="ECO:0000256" key="1">
    <source>
        <dbReference type="ARBA" id="ARBA00001946"/>
    </source>
</evidence>
<keyword evidence="4 6" id="KW-0460">Magnesium</keyword>
<evidence type="ECO:0000313" key="9">
    <source>
        <dbReference type="Proteomes" id="UP000430272"/>
    </source>
</evidence>
<keyword evidence="3 6" id="KW-0479">Metal-binding</keyword>
<keyword evidence="8" id="KW-0456">Lyase</keyword>
<comment type="cofactor">
    <cofactor evidence="1">
        <name>Mg(2+)</name>
        <dbReference type="ChEBI" id="CHEBI:18420"/>
    </cofactor>
</comment>
<evidence type="ECO:0000256" key="6">
    <source>
        <dbReference type="PIRSR" id="PIRSR015582-2"/>
    </source>
</evidence>
<feature type="binding site" evidence="6">
    <location>
        <position position="135"/>
    </location>
    <ligand>
        <name>Mg(2+)</name>
        <dbReference type="ChEBI" id="CHEBI:18420"/>
    </ligand>
</feature>
<dbReference type="GO" id="GO:0016829">
    <property type="term" value="F:lyase activity"/>
    <property type="evidence" value="ECO:0007669"/>
    <property type="project" value="UniProtKB-KW"/>
</dbReference>
<dbReference type="GO" id="GO:0006107">
    <property type="term" value="P:oxaloacetate metabolic process"/>
    <property type="evidence" value="ECO:0007669"/>
    <property type="project" value="TreeGrafter"/>
</dbReference>
<accession>A0A844YB75</accession>
<dbReference type="PANTHER" id="PTHR32308:SF0">
    <property type="entry name" value="HPCH_HPAI ALDOLASE_CITRATE LYASE DOMAIN-CONTAINING PROTEIN"/>
    <property type="match status" value="1"/>
</dbReference>
<dbReference type="OrthoDB" id="9800547at2"/>
<dbReference type="GO" id="GO:0000287">
    <property type="term" value="F:magnesium ion binding"/>
    <property type="evidence" value="ECO:0007669"/>
    <property type="project" value="TreeGrafter"/>
</dbReference>
<dbReference type="PIRSF" id="PIRSF015582">
    <property type="entry name" value="Cit_lyase_B"/>
    <property type="match status" value="1"/>
</dbReference>
<dbReference type="InterPro" id="IPR005000">
    <property type="entry name" value="Aldolase/citrate-lyase_domain"/>
</dbReference>
<dbReference type="InterPro" id="IPR011206">
    <property type="entry name" value="Citrate_lyase_beta/mcl1/mcl2"/>
</dbReference>
<dbReference type="Proteomes" id="UP000430272">
    <property type="component" value="Unassembled WGS sequence"/>
</dbReference>
<comment type="similarity">
    <text evidence="2">Belongs to the HpcH/HpaI aldolase family.</text>
</comment>
<dbReference type="Pfam" id="PF03328">
    <property type="entry name" value="HpcH_HpaI"/>
    <property type="match status" value="1"/>
</dbReference>
<dbReference type="AlphaFoldDB" id="A0A844YB75"/>
<evidence type="ECO:0000256" key="4">
    <source>
        <dbReference type="ARBA" id="ARBA00022842"/>
    </source>
</evidence>
<feature type="binding site" evidence="5">
    <location>
        <position position="135"/>
    </location>
    <ligand>
        <name>substrate</name>
    </ligand>
</feature>
<dbReference type="EMBL" id="WTYD01000001">
    <property type="protein sequence ID" value="MXO54212.1"/>
    <property type="molecule type" value="Genomic_DNA"/>
</dbReference>
<feature type="binding site" evidence="6">
    <location>
        <position position="161"/>
    </location>
    <ligand>
        <name>Mg(2+)</name>
        <dbReference type="ChEBI" id="CHEBI:18420"/>
    </ligand>
</feature>
<dbReference type="Gene3D" id="3.20.20.60">
    <property type="entry name" value="Phosphoenolpyruvate-binding domains"/>
    <property type="match status" value="1"/>
</dbReference>
<feature type="binding site" evidence="5">
    <location>
        <position position="71"/>
    </location>
    <ligand>
        <name>substrate</name>
    </ligand>
</feature>
<protein>
    <submittedName>
        <fullName evidence="8">CoA ester lyase</fullName>
    </submittedName>
</protein>
<evidence type="ECO:0000256" key="2">
    <source>
        <dbReference type="ARBA" id="ARBA00005568"/>
    </source>
</evidence>
<evidence type="ECO:0000259" key="7">
    <source>
        <dbReference type="Pfam" id="PF03328"/>
    </source>
</evidence>
<dbReference type="RefSeq" id="WP_160660977.1">
    <property type="nucleotide sequence ID" value="NZ_BAABDV010000001.1"/>
</dbReference>
<evidence type="ECO:0000256" key="5">
    <source>
        <dbReference type="PIRSR" id="PIRSR015582-1"/>
    </source>
</evidence>
<reference evidence="8 9" key="1">
    <citation type="submission" date="2019-12" db="EMBL/GenBank/DDBJ databases">
        <title>Genomic-based taxomic classification of the family Erythrobacteraceae.</title>
        <authorList>
            <person name="Xu L."/>
        </authorList>
    </citation>
    <scope>NUCLEOTIDE SEQUENCE [LARGE SCALE GENOMIC DNA]</scope>
    <source>
        <strain evidence="8 9">JCM 17468</strain>
    </source>
</reference>
<dbReference type="InterPro" id="IPR015813">
    <property type="entry name" value="Pyrv/PenolPyrv_kinase-like_dom"/>
</dbReference>
<dbReference type="PANTHER" id="PTHR32308">
    <property type="entry name" value="LYASE BETA SUBUNIT, PUTATIVE (AFU_ORTHOLOGUE AFUA_4G13030)-RELATED"/>
    <property type="match status" value="1"/>
</dbReference>
<evidence type="ECO:0000256" key="3">
    <source>
        <dbReference type="ARBA" id="ARBA00022723"/>
    </source>
</evidence>
<keyword evidence="9" id="KW-1185">Reference proteome</keyword>
<dbReference type="InterPro" id="IPR040442">
    <property type="entry name" value="Pyrv_kinase-like_dom_sf"/>
</dbReference>
<dbReference type="SUPFAM" id="SSF51621">
    <property type="entry name" value="Phosphoenolpyruvate/pyruvate domain"/>
    <property type="match status" value="1"/>
</dbReference>
<evidence type="ECO:0000313" key="8">
    <source>
        <dbReference type="EMBL" id="MXO54212.1"/>
    </source>
</evidence>
<name>A0A844YB75_9SPHN</name>
<proteinExistence type="inferred from homology"/>
<gene>
    <name evidence="8" type="ORF">GRI47_09360</name>
</gene>
<organism evidence="8 9">
    <name type="scientific">Qipengyuania pelagi</name>
    <dbReference type="NCBI Taxonomy" id="994320"/>
    <lineage>
        <taxon>Bacteria</taxon>
        <taxon>Pseudomonadati</taxon>
        <taxon>Pseudomonadota</taxon>
        <taxon>Alphaproteobacteria</taxon>
        <taxon>Sphingomonadales</taxon>
        <taxon>Erythrobacteraceae</taxon>
        <taxon>Qipengyuania</taxon>
    </lineage>
</organism>
<sequence length="294" mass="31907">MPAPAASKMRSWLFAPGDSARKMEKAAGGAADIVILDLEDAVAIPNKPEARRMVAEFLTANEQDRDRLWVRINPLDGEWTADDLDAVMPSRPGGIVLPKAEGRHHVEQLDALLAERERAHGIEPGSTPVMALVTETAAAMFTTGDYRGAPRLVAMSWGAEDLSDSLGAADSMNDDGSYRPVFELARSLCLLGAAAASVTPIETIMGDFRDLDGLEKRARMVKRDGYRGMLAIHPAQVEVINRAFAPSEEEIAEAREIVQLFADNPGAGTIGWRKGMLDRPHLSRANQLLAQIDE</sequence>
<comment type="caution">
    <text evidence="8">The sequence shown here is derived from an EMBL/GenBank/DDBJ whole genome shotgun (WGS) entry which is preliminary data.</text>
</comment>